<dbReference type="GO" id="GO:0006915">
    <property type="term" value="P:apoptotic process"/>
    <property type="evidence" value="ECO:0007669"/>
    <property type="project" value="UniProtKB-KW"/>
</dbReference>
<dbReference type="Gene3D" id="2.30.29.30">
    <property type="entry name" value="Pleckstrin-homology domain (PH domain)/Phosphotyrosine-binding domain (PTB)"/>
    <property type="match status" value="1"/>
</dbReference>
<feature type="domain" description="PPM-type phosphatase" evidence="23">
    <location>
        <begin position="1394"/>
        <end position="1641"/>
    </location>
</feature>
<evidence type="ECO:0000256" key="7">
    <source>
        <dbReference type="ARBA" id="ARBA00022553"/>
    </source>
</evidence>
<evidence type="ECO:0000256" key="10">
    <source>
        <dbReference type="ARBA" id="ARBA00022723"/>
    </source>
</evidence>
<keyword evidence="8" id="KW-0433">Leucine-rich repeat</keyword>
<dbReference type="PANTHER" id="PTHR48051:SF43">
    <property type="entry name" value="PH DOMAIN AND LEUCINE RICH REPEAT PROTEIN PHOSPHATASE 1"/>
    <property type="match status" value="1"/>
</dbReference>
<evidence type="ECO:0000256" key="3">
    <source>
        <dbReference type="ARBA" id="ARBA00004170"/>
    </source>
</evidence>
<reference evidence="24" key="3">
    <citation type="submission" date="2025-09" db="UniProtKB">
        <authorList>
            <consortium name="Ensembl"/>
        </authorList>
    </citation>
    <scope>IDENTIFICATION</scope>
</reference>
<feature type="compositionally biased region" description="Polar residues" evidence="21">
    <location>
        <begin position="604"/>
        <end position="616"/>
    </location>
</feature>
<proteinExistence type="predicted"/>
<dbReference type="InterPro" id="IPR001849">
    <property type="entry name" value="PH_domain"/>
</dbReference>
<evidence type="ECO:0000256" key="5">
    <source>
        <dbReference type="ARBA" id="ARBA00013081"/>
    </source>
</evidence>
<dbReference type="InterPro" id="IPR032675">
    <property type="entry name" value="LRR_dom_sf"/>
</dbReference>
<keyword evidence="15" id="KW-0472">Membrane</keyword>
<feature type="compositionally biased region" description="Low complexity" evidence="21">
    <location>
        <begin position="189"/>
        <end position="204"/>
    </location>
</feature>
<protein>
    <recommendedName>
        <fullName evidence="5">protein-serine/threonine phosphatase</fullName>
        <ecNumber evidence="5">3.1.3.16</ecNumber>
    </recommendedName>
    <alternativeName>
        <fullName evidence="20">Pleckstrin homology domain-containing family E member 1</fullName>
    </alternativeName>
    <alternativeName>
        <fullName evidence="19">Suprachiasmatic nucleus circadian oscillatory protein</fullName>
    </alternativeName>
</protein>
<evidence type="ECO:0000256" key="8">
    <source>
        <dbReference type="ARBA" id="ARBA00022614"/>
    </source>
</evidence>
<dbReference type="FunFam" id="3.60.40.10:FF:000003">
    <property type="entry name" value="PH domain and leucine-rich repeat protein phosphatase 1"/>
    <property type="match status" value="1"/>
</dbReference>
<feature type="region of interest" description="Disordered" evidence="21">
    <location>
        <begin position="491"/>
        <end position="689"/>
    </location>
</feature>
<dbReference type="Pfam" id="PF00560">
    <property type="entry name" value="LRR_1"/>
    <property type="match status" value="1"/>
</dbReference>
<dbReference type="InterPro" id="IPR011993">
    <property type="entry name" value="PH-like_dom_sf"/>
</dbReference>
<dbReference type="Proteomes" id="UP000694563">
    <property type="component" value="Chromosome 1"/>
</dbReference>
<feature type="compositionally biased region" description="Pro residues" evidence="21">
    <location>
        <begin position="131"/>
        <end position="141"/>
    </location>
</feature>
<dbReference type="InterPro" id="IPR001611">
    <property type="entry name" value="Leu-rich_rpt"/>
</dbReference>
<dbReference type="CDD" id="cd17240">
    <property type="entry name" value="RA_PHLPP1"/>
    <property type="match status" value="1"/>
</dbReference>
<dbReference type="PROSITE" id="PS50003">
    <property type="entry name" value="PH_DOMAIN"/>
    <property type="match status" value="1"/>
</dbReference>
<dbReference type="GO" id="GO:0046872">
    <property type="term" value="F:metal ion binding"/>
    <property type="evidence" value="ECO:0007669"/>
    <property type="project" value="UniProtKB-KW"/>
</dbReference>
<keyword evidence="17" id="KW-0539">Nucleus</keyword>
<dbReference type="Pfam" id="PF23010">
    <property type="entry name" value="RA_3"/>
    <property type="match status" value="1"/>
</dbReference>
<evidence type="ECO:0000256" key="6">
    <source>
        <dbReference type="ARBA" id="ARBA00022490"/>
    </source>
</evidence>
<dbReference type="SUPFAM" id="SSF50729">
    <property type="entry name" value="PH domain-like"/>
    <property type="match status" value="1"/>
</dbReference>
<sequence length="1921" mass="207549">MALKPSVSTHKAALLTLCAPIYTYTFPPTFPRLSPSWIWRNHLPLQGGRPPVLSAPILRRGSPRGQAGQSAVGAHWTCQTLWPHLRNTDMGRGTKSWNHSNADSAPRREGQQRHAAPPGAARGRAGTAGVPRPPSLPPAFPPRSLRGPRETAAPPALATIAGLQLPAAPARRPGRLGVTLCLWARPRPAARAVASPSRASLAPRGLVNIHEPRARGERRTAAGSLAPRLPPSLPNGGGDSRAAGLSRAPAECFPRLLRNPLHPRDAAPRSARPPRAAPSGAPSRAAAAASPAPRAMEPAQQRAAEAPAAGSGRGEPESGSPGRRSQAESGAEPSGGGGQLDGKAAGGPRRRRGGAGGFAPSAALAASGTPAAPGGAGSANSLLLRRGRLKRNLSAASTSAGGAPAPSLGTRSLDRKALLLLKPPRQLQPLQPPERDWVRRDLQRGCVHVYERHMNCYLRPVLCTLETTAAEVAARLQQLGHRGGSSVVRVLGKAGAPPQPPPEPPAGPTEAPPEPAAEGLRPQPDEKPRNRRGTRSGLSGGGCGEAARPDRLPLCSGAEESDLAGGRPSPAPSDFSPGAPPAELYLAGPPLSCPSLLGELGPTGSDTESFSPSAESVSDRLDPYSSGGGGGSSSSDELEVEPAPPDGVEEAGAGPGRGPPCPGELPPGRAVGVPAGAAGGREQPAGPPALYVQLHGETSRRLEAHEKPLQIQNDYLSQLGFRDLWRVQEEGMDSETGCLIRFYAGKPHSTGSSERIQLSGMYNVRKGKIHLPVNRWTRRQAILCGTCLIVSSVKESQTGKMHVLPLIGGKVEEVKKHQHCLAFSSSGPQSQTYYICFDNFTEYLRWLRQASKVASQRISSVDLSCCSLEHLPANLFYSQDLTHLNLKQNFLRLNPSPSTSRALSELQRFTKLKSLNLSNNNLGDFPLAVCSIPTLTELNVSCNALRSIPAVVGEMHNLQTFLLDGNFLQSLPDELEHMHQLSYVSLSFNEFTDIPGVLEKLTAMDKLCMSGNCIDTLNLQVLKRMPHIKHVDLRLNSIRTLEGDEIDFLHHVTQLDLRDNKLGELDATVFNNVEVLHCERNQLATLKVSGYFLKALYASCNELVHLDVYPVPNCLAYMDISRNHLENLPEWVCDSRKLEVLDVGHNQIRELPARLFYNSSLRKLLAGHNLLGRLPDRLERTQVEVLDVQHNQLLELPSNLLLKADSLRFLNASANKLEMLPPATLSEETHSILQELYLTNNNLTDKCVPLLTGHPHLKILHMAYNRLQSFPASKMAKLEELEEIDISGNKLKAIPTTIMNCRRMHTVIAHSNCIEVFPEVMQLSEIKCVDLSCNELSEVTLPENLPPKLQELDLTGNPRLALDHKTLELLNNIRCFKIDQPSAGDASGAPAVWSHGYTEASGVKNKLCVAALSANNFCENREALYGVFDGDRNVEVPYLLQCTMSDILAEELQKTKNEEEYMINTFIVMQRKLGTAGQKLGGSAVLCHIKHDPMDPGGCFTLTSANVGKCQTVLCRNGKPLPLSRCYVMSCEEELKRIKQHKAIITEDGKVNGVTDSTRILGYTFLHPSVVPRPHVQSITLTPQDEFFILGSKGLWDSLSMDEAVEAVRNVPDALAAAKKLCTLAQSYGCNDSISAVVVQLNVTEDSFCCCELNGVPPPSPGIFPQSVNVVIKDRPTDALGMPSSSSGMASEISSEISTSEMSSEVGSTASDEPPQVAMNESSPAYPGEQRCMLHPVCLSNSFQRQLSSATFSSAFSDNGLDSDDEEPIEGVFTNGSRVEVEVDIHCSRAKEKQLLQVPVEASDEGIVISANEDEPGLPRKAEYSAMGTIGRRRGNGSVAPHERSHNLIEVATDAPLRKTGGYFAAPAQPDPDDQFIIPPELEEEVKEIMKQHQEQQQQQQQQQQRQYPMDHLADYYDTPL</sequence>
<feature type="domain" description="PH" evidence="22">
    <location>
        <begin position="755"/>
        <end position="855"/>
    </location>
</feature>
<dbReference type="GO" id="GO:0004722">
    <property type="term" value="F:protein serine/threonine phosphatase activity"/>
    <property type="evidence" value="ECO:0007669"/>
    <property type="project" value="UniProtKB-EC"/>
</dbReference>
<reference evidence="24" key="1">
    <citation type="submission" date="2020-10" db="EMBL/GenBank/DDBJ databases">
        <title>Catharus ustulatus (Swainson's thrush) genome, bCatUst1, primary haplotype v2.</title>
        <authorList>
            <person name="Delmore K."/>
            <person name="Vafadar M."/>
            <person name="Formenti G."/>
            <person name="Chow W."/>
            <person name="Pelan S."/>
            <person name="Howe K."/>
            <person name="Rhie A."/>
            <person name="Mountcastle J."/>
            <person name="Haase B."/>
            <person name="Fedrigo O."/>
            <person name="Jarvis E.D."/>
        </authorList>
    </citation>
    <scope>NUCLEOTIDE SEQUENCE [LARGE SCALE GENOMIC DNA]</scope>
</reference>
<name>A0A8C3TNG0_CATUS</name>
<reference evidence="24" key="2">
    <citation type="submission" date="2025-08" db="UniProtKB">
        <authorList>
            <consortium name="Ensembl"/>
        </authorList>
    </citation>
    <scope>IDENTIFICATION</scope>
</reference>
<feature type="compositionally biased region" description="Low complexity" evidence="21">
    <location>
        <begin position="1895"/>
        <end position="1907"/>
    </location>
</feature>
<evidence type="ECO:0000259" key="23">
    <source>
        <dbReference type="PROSITE" id="PS51746"/>
    </source>
</evidence>
<dbReference type="PROSITE" id="PS51450">
    <property type="entry name" value="LRR"/>
    <property type="match status" value="2"/>
</dbReference>
<dbReference type="InterPro" id="IPR055071">
    <property type="entry name" value="RA_PHLPP-like"/>
</dbReference>
<dbReference type="InterPro" id="IPR001932">
    <property type="entry name" value="PPM-type_phosphatase-like_dom"/>
</dbReference>
<evidence type="ECO:0000256" key="11">
    <source>
        <dbReference type="ARBA" id="ARBA00022737"/>
    </source>
</evidence>
<feature type="region of interest" description="Disordered" evidence="21">
    <location>
        <begin position="189"/>
        <end position="245"/>
    </location>
</feature>
<evidence type="ECO:0000256" key="13">
    <source>
        <dbReference type="ARBA" id="ARBA00022912"/>
    </source>
</evidence>
<keyword evidence="7" id="KW-0597">Phosphoprotein</keyword>
<dbReference type="InterPro" id="IPR036457">
    <property type="entry name" value="PPM-type-like_dom_sf"/>
</dbReference>
<dbReference type="PANTHER" id="PTHR48051">
    <property type="match status" value="1"/>
</dbReference>
<feature type="compositionally biased region" description="Low complexity" evidence="21">
    <location>
        <begin position="666"/>
        <end position="676"/>
    </location>
</feature>
<evidence type="ECO:0000256" key="1">
    <source>
        <dbReference type="ARBA" id="ARBA00001936"/>
    </source>
</evidence>
<evidence type="ECO:0000256" key="18">
    <source>
        <dbReference type="ARBA" id="ARBA00048336"/>
    </source>
</evidence>
<dbReference type="SMART" id="SM00369">
    <property type="entry name" value="LRR_TYP"/>
    <property type="match status" value="8"/>
</dbReference>
<keyword evidence="10" id="KW-0479">Metal-binding</keyword>
<dbReference type="SMART" id="SM00364">
    <property type="entry name" value="LRR_BAC"/>
    <property type="match status" value="9"/>
</dbReference>
<dbReference type="CDD" id="cd00143">
    <property type="entry name" value="PP2Cc"/>
    <property type="match status" value="1"/>
</dbReference>
<dbReference type="InterPro" id="IPR003591">
    <property type="entry name" value="Leu-rich_rpt_typical-subtyp"/>
</dbReference>
<dbReference type="SUPFAM" id="SSF81606">
    <property type="entry name" value="PP2C-like"/>
    <property type="match status" value="1"/>
</dbReference>
<feature type="region of interest" description="Disordered" evidence="21">
    <location>
        <begin position="1696"/>
        <end position="1726"/>
    </location>
</feature>
<dbReference type="Pfam" id="PF13855">
    <property type="entry name" value="LRR_8"/>
    <property type="match status" value="3"/>
</dbReference>
<dbReference type="EC" id="3.1.3.16" evidence="5"/>
<dbReference type="CDD" id="cd13322">
    <property type="entry name" value="PH_PHLPP-like"/>
    <property type="match status" value="1"/>
</dbReference>
<dbReference type="FunFam" id="3.80.10.10:FF:000027">
    <property type="entry name" value="PH domain and leucine rich repeat protein phosphatase 2"/>
    <property type="match status" value="1"/>
</dbReference>
<keyword evidence="13" id="KW-0904">Protein phosphatase</keyword>
<dbReference type="InterPro" id="IPR050216">
    <property type="entry name" value="LRR_domain-containing"/>
</dbReference>
<feature type="compositionally biased region" description="Low complexity" evidence="21">
    <location>
        <begin position="268"/>
        <end position="310"/>
    </location>
</feature>
<evidence type="ECO:0000256" key="17">
    <source>
        <dbReference type="ARBA" id="ARBA00023242"/>
    </source>
</evidence>
<dbReference type="FunFam" id="3.80.10.10:FF:000345">
    <property type="entry name" value="PH domain and leucine rich repeat protein phosphatase 1"/>
    <property type="match status" value="1"/>
</dbReference>
<comment type="subcellular location">
    <subcellularLocation>
        <location evidence="4">Cytoplasm</location>
    </subcellularLocation>
    <subcellularLocation>
        <location evidence="3">Membrane</location>
        <topology evidence="3">Peripheral membrane protein</topology>
    </subcellularLocation>
    <subcellularLocation>
        <location evidence="2">Nucleus</location>
    </subcellularLocation>
</comment>
<dbReference type="Pfam" id="PF00481">
    <property type="entry name" value="PP2C"/>
    <property type="match status" value="1"/>
</dbReference>
<accession>A0A8C3TNG0</accession>
<dbReference type="Gene3D" id="3.80.10.10">
    <property type="entry name" value="Ribonuclease Inhibitor"/>
    <property type="match status" value="3"/>
</dbReference>
<evidence type="ECO:0000256" key="21">
    <source>
        <dbReference type="SAM" id="MobiDB-lite"/>
    </source>
</evidence>
<keyword evidence="6" id="KW-0963">Cytoplasm</keyword>
<feature type="compositionally biased region" description="Pro residues" evidence="21">
    <location>
        <begin position="497"/>
        <end position="515"/>
    </location>
</feature>
<dbReference type="FunFam" id="3.80.10.10:FF:000278">
    <property type="entry name" value="PH domain and leucine rich repeat protein phosphatase 1"/>
    <property type="match status" value="1"/>
</dbReference>
<comment type="catalytic activity">
    <reaction evidence="18">
        <text>O-phospho-L-threonyl-[protein] + H2O = L-threonyl-[protein] + phosphate</text>
        <dbReference type="Rhea" id="RHEA:47004"/>
        <dbReference type="Rhea" id="RHEA-COMP:11060"/>
        <dbReference type="Rhea" id="RHEA-COMP:11605"/>
        <dbReference type="ChEBI" id="CHEBI:15377"/>
        <dbReference type="ChEBI" id="CHEBI:30013"/>
        <dbReference type="ChEBI" id="CHEBI:43474"/>
        <dbReference type="ChEBI" id="CHEBI:61977"/>
        <dbReference type="EC" id="3.1.3.16"/>
    </reaction>
</comment>
<evidence type="ECO:0000259" key="22">
    <source>
        <dbReference type="PROSITE" id="PS50003"/>
    </source>
</evidence>
<evidence type="ECO:0000313" key="24">
    <source>
        <dbReference type="Ensembl" id="ENSCUSP00005002378.1"/>
    </source>
</evidence>
<evidence type="ECO:0000256" key="20">
    <source>
        <dbReference type="ARBA" id="ARBA00080105"/>
    </source>
</evidence>
<organism evidence="24 25">
    <name type="scientific">Catharus ustulatus</name>
    <name type="common">Russet-backed thrush</name>
    <name type="synonym">Hylocichla ustulatus</name>
    <dbReference type="NCBI Taxonomy" id="91951"/>
    <lineage>
        <taxon>Eukaryota</taxon>
        <taxon>Metazoa</taxon>
        <taxon>Chordata</taxon>
        <taxon>Craniata</taxon>
        <taxon>Vertebrata</taxon>
        <taxon>Euteleostomi</taxon>
        <taxon>Archelosauria</taxon>
        <taxon>Archosauria</taxon>
        <taxon>Dinosauria</taxon>
        <taxon>Saurischia</taxon>
        <taxon>Theropoda</taxon>
        <taxon>Coelurosauria</taxon>
        <taxon>Aves</taxon>
        <taxon>Neognathae</taxon>
        <taxon>Neoaves</taxon>
        <taxon>Telluraves</taxon>
        <taxon>Australaves</taxon>
        <taxon>Passeriformes</taxon>
        <taxon>Turdidae</taxon>
        <taxon>Catharus</taxon>
    </lineage>
</organism>
<feature type="region of interest" description="Disordered" evidence="21">
    <location>
        <begin position="258"/>
        <end position="361"/>
    </location>
</feature>
<dbReference type="GO" id="GO:0005634">
    <property type="term" value="C:nucleus"/>
    <property type="evidence" value="ECO:0007669"/>
    <property type="project" value="UniProtKB-SubCell"/>
</dbReference>
<keyword evidence="25" id="KW-1185">Reference proteome</keyword>
<feature type="region of interest" description="Disordered" evidence="21">
    <location>
        <begin position="87"/>
        <end position="151"/>
    </location>
</feature>
<feature type="compositionally biased region" description="Basic and acidic residues" evidence="21">
    <location>
        <begin position="210"/>
        <end position="220"/>
    </location>
</feature>
<evidence type="ECO:0000256" key="15">
    <source>
        <dbReference type="ARBA" id="ARBA00023136"/>
    </source>
</evidence>
<dbReference type="Gene3D" id="3.60.40.10">
    <property type="entry name" value="PPM-type phosphatase domain"/>
    <property type="match status" value="1"/>
</dbReference>
<keyword evidence="14" id="KW-0007">Acetylation</keyword>
<evidence type="ECO:0000256" key="16">
    <source>
        <dbReference type="ARBA" id="ARBA00023211"/>
    </source>
</evidence>
<feature type="compositionally biased region" description="Low complexity" evidence="21">
    <location>
        <begin position="1696"/>
        <end position="1705"/>
    </location>
</feature>
<dbReference type="SUPFAM" id="SSF52058">
    <property type="entry name" value="L domain-like"/>
    <property type="match status" value="1"/>
</dbReference>
<evidence type="ECO:0000256" key="12">
    <source>
        <dbReference type="ARBA" id="ARBA00022801"/>
    </source>
</evidence>
<dbReference type="Ensembl" id="ENSCUST00005002505.1">
    <property type="protein sequence ID" value="ENSCUSP00005002378.1"/>
    <property type="gene ID" value="ENSCUSG00005001630.1"/>
</dbReference>
<keyword evidence="9" id="KW-0053">Apoptosis</keyword>
<evidence type="ECO:0000256" key="19">
    <source>
        <dbReference type="ARBA" id="ARBA00077797"/>
    </source>
</evidence>
<evidence type="ECO:0000256" key="9">
    <source>
        <dbReference type="ARBA" id="ARBA00022703"/>
    </source>
</evidence>
<evidence type="ECO:0000256" key="2">
    <source>
        <dbReference type="ARBA" id="ARBA00004123"/>
    </source>
</evidence>
<dbReference type="GO" id="GO:0016020">
    <property type="term" value="C:membrane"/>
    <property type="evidence" value="ECO:0007669"/>
    <property type="project" value="UniProtKB-SubCell"/>
</dbReference>
<evidence type="ECO:0000256" key="14">
    <source>
        <dbReference type="ARBA" id="ARBA00022990"/>
    </source>
</evidence>
<feature type="compositionally biased region" description="Low complexity" evidence="21">
    <location>
        <begin position="113"/>
        <end position="130"/>
    </location>
</feature>
<dbReference type="PROSITE" id="PS51746">
    <property type="entry name" value="PPM_2"/>
    <property type="match status" value="1"/>
</dbReference>
<feature type="region of interest" description="Disordered" evidence="21">
    <location>
        <begin position="1865"/>
        <end position="1921"/>
    </location>
</feature>
<dbReference type="SUPFAM" id="SSF52047">
    <property type="entry name" value="RNI-like"/>
    <property type="match status" value="1"/>
</dbReference>
<keyword evidence="12" id="KW-0378">Hydrolase</keyword>
<keyword evidence="16" id="KW-0464">Manganese</keyword>
<dbReference type="GO" id="GO:0005737">
    <property type="term" value="C:cytoplasm"/>
    <property type="evidence" value="ECO:0007669"/>
    <property type="project" value="UniProtKB-SubCell"/>
</dbReference>
<gene>
    <name evidence="24" type="primary">PHLPP1</name>
</gene>
<dbReference type="SMART" id="SM00332">
    <property type="entry name" value="PP2Cc"/>
    <property type="match status" value="1"/>
</dbReference>
<evidence type="ECO:0000256" key="4">
    <source>
        <dbReference type="ARBA" id="ARBA00004496"/>
    </source>
</evidence>
<comment type="cofactor">
    <cofactor evidence="1">
        <name>Mn(2+)</name>
        <dbReference type="ChEBI" id="CHEBI:29035"/>
    </cofactor>
</comment>
<evidence type="ECO:0000313" key="25">
    <source>
        <dbReference type="Proteomes" id="UP000694563"/>
    </source>
</evidence>
<feature type="compositionally biased region" description="Low complexity" evidence="21">
    <location>
        <begin position="317"/>
        <end position="332"/>
    </location>
</feature>
<keyword evidence="11" id="KW-0677">Repeat</keyword>